<dbReference type="EMBL" id="BQXS01011654">
    <property type="protein sequence ID" value="GKT15159.1"/>
    <property type="molecule type" value="Genomic_DNA"/>
</dbReference>
<evidence type="ECO:0000313" key="3">
    <source>
        <dbReference type="EMBL" id="GKT15159.1"/>
    </source>
</evidence>
<dbReference type="InterPro" id="IPR010750">
    <property type="entry name" value="SGF29_tudor-like_dom"/>
</dbReference>
<dbReference type="Proteomes" id="UP001057375">
    <property type="component" value="Unassembled WGS sequence"/>
</dbReference>
<sequence length="279" mass="31093">TSSQPHHSTGTKKEEEEEEEEEQRGGTGGEDGQPIDTSQSSSSSSSPSVMSPEALLSSLQIGKHPQWLIDLSEELTKEAASKGVYFKEYLSSALKTISYDIGKKDLGISEEELGKAKIEVPKSVGKLIKIDSQSDSSSLKIDSSSSVPMWAWDGVWKREMARKQRNSCPISCSSLKKSEEIPITTPTRIIPLRSPEDPRDGSYYHVSEGSLVLALFQDTTSFYPAKVINEPCRDNNYCYGLWFVDLPRLEIVDVFCKYVVPFPSWIEGIIKPDFFDKAH</sequence>
<feature type="domain" description="SGF29 C-terminal" evidence="2">
    <location>
        <begin position="183"/>
        <end position="263"/>
    </location>
</feature>
<comment type="caution">
    <text evidence="3">The sequence shown here is derived from an EMBL/GenBank/DDBJ whole genome shotgun (WGS) entry which is preliminary data.</text>
</comment>
<gene>
    <name evidence="3" type="ORF">ADUPG1_010637</name>
</gene>
<reference evidence="3" key="1">
    <citation type="submission" date="2022-03" db="EMBL/GenBank/DDBJ databases">
        <title>Draft genome sequence of Aduncisulcus paluster, a free-living microaerophilic Fornicata.</title>
        <authorList>
            <person name="Yuyama I."/>
            <person name="Kume K."/>
            <person name="Tamura T."/>
            <person name="Inagaki Y."/>
            <person name="Hashimoto T."/>
        </authorList>
    </citation>
    <scope>NUCLEOTIDE SEQUENCE</scope>
    <source>
        <strain evidence="3">NY0171</strain>
    </source>
</reference>
<proteinExistence type="predicted"/>
<dbReference type="Pfam" id="PF07039">
    <property type="entry name" value="SGF29_Tudor"/>
    <property type="match status" value="1"/>
</dbReference>
<keyword evidence="4" id="KW-1185">Reference proteome</keyword>
<protein>
    <recommendedName>
        <fullName evidence="2">SGF29 C-terminal domain-containing protein</fullName>
    </recommendedName>
</protein>
<feature type="compositionally biased region" description="Low complexity" evidence="1">
    <location>
        <begin position="38"/>
        <end position="51"/>
    </location>
</feature>
<evidence type="ECO:0000259" key="2">
    <source>
        <dbReference type="Pfam" id="PF07039"/>
    </source>
</evidence>
<evidence type="ECO:0000313" key="4">
    <source>
        <dbReference type="Proteomes" id="UP001057375"/>
    </source>
</evidence>
<feature type="region of interest" description="Disordered" evidence="1">
    <location>
        <begin position="1"/>
        <end position="54"/>
    </location>
</feature>
<dbReference type="Gene3D" id="2.30.30.140">
    <property type="match status" value="1"/>
</dbReference>
<feature type="non-terminal residue" evidence="3">
    <location>
        <position position="1"/>
    </location>
</feature>
<name>A0ABQ5JV36_9EUKA</name>
<organism evidence="3 4">
    <name type="scientific">Aduncisulcus paluster</name>
    <dbReference type="NCBI Taxonomy" id="2918883"/>
    <lineage>
        <taxon>Eukaryota</taxon>
        <taxon>Metamonada</taxon>
        <taxon>Carpediemonas-like organisms</taxon>
        <taxon>Aduncisulcus</taxon>
    </lineage>
</organism>
<evidence type="ECO:0000256" key="1">
    <source>
        <dbReference type="SAM" id="MobiDB-lite"/>
    </source>
</evidence>
<accession>A0ABQ5JV36</accession>